<dbReference type="Gene3D" id="3.40.800.10">
    <property type="entry name" value="Ureohydrolase domain"/>
    <property type="match status" value="1"/>
</dbReference>
<evidence type="ECO:0000256" key="2">
    <source>
        <dbReference type="ARBA" id="ARBA00022801"/>
    </source>
</evidence>
<dbReference type="PRINTS" id="PR00116">
    <property type="entry name" value="ARGINASE"/>
</dbReference>
<dbReference type="GO" id="GO:0033389">
    <property type="term" value="P:putrescine biosynthetic process from arginine, via agmatine"/>
    <property type="evidence" value="ECO:0007669"/>
    <property type="project" value="TreeGrafter"/>
</dbReference>
<feature type="binding site" evidence="5">
    <location>
        <position position="265"/>
    </location>
    <ligand>
        <name>Mn(2+)</name>
        <dbReference type="ChEBI" id="CHEBI:29035"/>
        <label>2</label>
    </ligand>
</feature>
<dbReference type="Proteomes" id="UP000093523">
    <property type="component" value="Unassembled WGS sequence"/>
</dbReference>
<dbReference type="PROSITE" id="PS51409">
    <property type="entry name" value="ARGINASE_2"/>
    <property type="match status" value="1"/>
</dbReference>
<accession>A0A1B9NTM0</accession>
<evidence type="ECO:0000256" key="8">
    <source>
        <dbReference type="PROSITE-ProRule" id="PRU00742"/>
    </source>
</evidence>
<dbReference type="GO" id="GO:0008783">
    <property type="term" value="F:agmatinase activity"/>
    <property type="evidence" value="ECO:0007669"/>
    <property type="project" value="TreeGrafter"/>
</dbReference>
<dbReference type="CDD" id="cd09988">
    <property type="entry name" value="Formimidoylglutamase"/>
    <property type="match status" value="1"/>
</dbReference>
<evidence type="ECO:0000256" key="3">
    <source>
        <dbReference type="ARBA" id="ARBA00022808"/>
    </source>
</evidence>
<dbReference type="HAMAP" id="MF_00737">
    <property type="entry name" value="Formimidoylglutam"/>
    <property type="match status" value="1"/>
</dbReference>
<keyword evidence="4 5" id="KW-0464">Manganese</keyword>
<dbReference type="InterPro" id="IPR005923">
    <property type="entry name" value="HutG"/>
</dbReference>
<evidence type="ECO:0000256" key="6">
    <source>
        <dbReference type="NCBIfam" id="TIGR01227"/>
    </source>
</evidence>
<feature type="binding site" evidence="5 7">
    <location>
        <position position="263"/>
    </location>
    <ligand>
        <name>Mn(2+)</name>
        <dbReference type="ChEBI" id="CHEBI:29035"/>
        <label>1</label>
    </ligand>
</feature>
<feature type="binding site" evidence="7">
    <location>
        <position position="161"/>
    </location>
    <ligand>
        <name>Mn(2+)</name>
        <dbReference type="ChEBI" id="CHEBI:29035"/>
        <label>1</label>
    </ligand>
</feature>
<gene>
    <name evidence="5" type="primary">hutG</name>
    <name evidence="10" type="ORF">A6E04_19565</name>
</gene>
<comment type="catalytic activity">
    <reaction evidence="5">
        <text>N-formimidoyl-L-glutamate + H2O = formamide + L-glutamate</text>
        <dbReference type="Rhea" id="RHEA:22492"/>
        <dbReference type="ChEBI" id="CHEBI:15377"/>
        <dbReference type="ChEBI" id="CHEBI:16397"/>
        <dbReference type="ChEBI" id="CHEBI:29985"/>
        <dbReference type="ChEBI" id="CHEBI:58928"/>
        <dbReference type="EC" id="3.5.3.8"/>
    </reaction>
</comment>
<comment type="cofactor">
    <cofactor evidence="5 7">
        <name>Mn(2+)</name>
        <dbReference type="ChEBI" id="CHEBI:29035"/>
    </cofactor>
    <text evidence="5 7">Binds 2 manganese ions per subunit.</text>
</comment>
<dbReference type="GO" id="GO:0019556">
    <property type="term" value="P:L-histidine catabolic process to glutamate and formamide"/>
    <property type="evidence" value="ECO:0007669"/>
    <property type="project" value="UniProtKB-UniRule"/>
</dbReference>
<dbReference type="GO" id="GO:0050415">
    <property type="term" value="F:formimidoylglutamase activity"/>
    <property type="evidence" value="ECO:0007669"/>
    <property type="project" value="UniProtKB-UniRule"/>
</dbReference>
<dbReference type="NCBIfam" id="TIGR01227">
    <property type="entry name" value="hutG"/>
    <property type="match status" value="1"/>
</dbReference>
<comment type="pathway">
    <text evidence="5">Amino-acid degradation; L-histidine degradation into L-glutamate; L-glutamate from N-formimidoyl-L-glutamate (hydrolase route): step 1/1.</text>
</comment>
<sequence length="356" mass="39394">MKDNHTIDMSVWHGRVDLEDGELGLRWHQKITPLTHSSHDGITLIGFACDEGVSRNKGRVGAYFAPQAIRRALANLAWHHQGSVFDGGDVYCDDDNLELAQQQLGDSVEHALSNQQQVIVFGGGHEVAWGSFQGLARHLKQKRTPEKDNPPRIGIINFDAHFDLRNPPTSNDKSDQLSHQRIGSSGTPFHQIAQYCDANDWPFNYACLGLNRGSNTQALYQKADELGVLYFDDTELTHSNLSHVKQALTDFIANNDYLYLTIDIDVFPASVAPGVSAPAVRGVPFEIIESLIVDILSASTHKGRSKLRLAELAEYNPNFDIDNQTARLAARLAWTIARGMKTTNNGLGLSQQGEQQ</sequence>
<dbReference type="OrthoDB" id="9789727at2"/>
<dbReference type="STRING" id="688.A6E04_19565"/>
<feature type="binding site" evidence="7">
    <location>
        <position position="265"/>
    </location>
    <ligand>
        <name>Mn(2+)</name>
        <dbReference type="ChEBI" id="CHEBI:29035"/>
        <label>1</label>
    </ligand>
</feature>
<reference evidence="10 11" key="1">
    <citation type="submission" date="2016-06" db="EMBL/GenBank/DDBJ databases">
        <authorList>
            <person name="Kjaerup R.B."/>
            <person name="Dalgaard T.S."/>
            <person name="Juul-Madsen H.R."/>
        </authorList>
    </citation>
    <scope>NUCLEOTIDE SEQUENCE [LARGE SCALE GENOMIC DNA]</scope>
    <source>
        <strain evidence="10 11">1S159</strain>
    </source>
</reference>
<dbReference type="InterPro" id="IPR006035">
    <property type="entry name" value="Ureohydrolase"/>
</dbReference>
<evidence type="ECO:0000313" key="10">
    <source>
        <dbReference type="EMBL" id="OCH17053.1"/>
    </source>
</evidence>
<evidence type="ECO:0000256" key="5">
    <source>
        <dbReference type="HAMAP-Rule" id="MF_00737"/>
    </source>
</evidence>
<evidence type="ECO:0000256" key="1">
    <source>
        <dbReference type="ARBA" id="ARBA00022723"/>
    </source>
</evidence>
<keyword evidence="2 5" id="KW-0378">Hydrolase</keyword>
<name>A0A1B9NTM0_ALILO</name>
<evidence type="ECO:0000256" key="4">
    <source>
        <dbReference type="ARBA" id="ARBA00023211"/>
    </source>
</evidence>
<feature type="binding site" evidence="5 7">
    <location>
        <position position="125"/>
    </location>
    <ligand>
        <name>Mn(2+)</name>
        <dbReference type="ChEBI" id="CHEBI:29035"/>
        <label>1</label>
    </ligand>
</feature>
<feature type="binding site" evidence="5 7">
    <location>
        <position position="159"/>
    </location>
    <ligand>
        <name>Mn(2+)</name>
        <dbReference type="ChEBI" id="CHEBI:29035"/>
        <label>1</label>
    </ligand>
</feature>
<dbReference type="PROSITE" id="PS01053">
    <property type="entry name" value="ARGINASE_1"/>
    <property type="match status" value="1"/>
</dbReference>
<keyword evidence="3 5" id="KW-0369">Histidine metabolism</keyword>
<dbReference type="EMBL" id="MAJU01000031">
    <property type="protein sequence ID" value="OCH17053.1"/>
    <property type="molecule type" value="Genomic_DNA"/>
</dbReference>
<dbReference type="RefSeq" id="WP_065612162.1">
    <property type="nucleotide sequence ID" value="NZ_CAWMPN010000031.1"/>
</dbReference>
<evidence type="ECO:0000256" key="9">
    <source>
        <dbReference type="RuleBase" id="RU003684"/>
    </source>
</evidence>
<dbReference type="EC" id="3.5.3.8" evidence="5 6"/>
<dbReference type="GO" id="GO:0019557">
    <property type="term" value="P:L-histidine catabolic process to glutamate and formate"/>
    <property type="evidence" value="ECO:0007669"/>
    <property type="project" value="UniProtKB-UniPathway"/>
</dbReference>
<dbReference type="AlphaFoldDB" id="A0A1B9NTM0"/>
<organism evidence="10 11">
    <name type="scientific">Aliivibrio logei</name>
    <name type="common">Vibrio logei</name>
    <dbReference type="NCBI Taxonomy" id="688"/>
    <lineage>
        <taxon>Bacteria</taxon>
        <taxon>Pseudomonadati</taxon>
        <taxon>Pseudomonadota</taxon>
        <taxon>Gammaproteobacteria</taxon>
        <taxon>Vibrionales</taxon>
        <taxon>Vibrionaceae</taxon>
        <taxon>Aliivibrio</taxon>
    </lineage>
</organism>
<dbReference type="Pfam" id="PF00491">
    <property type="entry name" value="Arginase"/>
    <property type="match status" value="1"/>
</dbReference>
<keyword evidence="1 5" id="KW-0479">Metal-binding</keyword>
<dbReference type="GO" id="GO:0030145">
    <property type="term" value="F:manganese ion binding"/>
    <property type="evidence" value="ECO:0007669"/>
    <property type="project" value="UniProtKB-UniRule"/>
</dbReference>
<comment type="similarity">
    <text evidence="5 8 9">Belongs to the arginase family.</text>
</comment>
<dbReference type="PIRSF" id="PIRSF036979">
    <property type="entry name" value="Arginase"/>
    <property type="match status" value="1"/>
</dbReference>
<dbReference type="InterPro" id="IPR023696">
    <property type="entry name" value="Ureohydrolase_dom_sf"/>
</dbReference>
<feature type="binding site" evidence="5">
    <location>
        <position position="263"/>
    </location>
    <ligand>
        <name>Mn(2+)</name>
        <dbReference type="ChEBI" id="CHEBI:29035"/>
        <label>2</label>
    </ligand>
</feature>
<proteinExistence type="inferred from homology"/>
<evidence type="ECO:0000256" key="7">
    <source>
        <dbReference type="PIRSR" id="PIRSR036979-1"/>
    </source>
</evidence>
<dbReference type="SUPFAM" id="SSF52768">
    <property type="entry name" value="Arginase/deacetylase"/>
    <property type="match status" value="1"/>
</dbReference>
<dbReference type="PANTHER" id="PTHR11358">
    <property type="entry name" value="ARGINASE/AGMATINASE"/>
    <property type="match status" value="1"/>
</dbReference>
<feature type="binding site" evidence="5">
    <location>
        <position position="161"/>
    </location>
    <ligand>
        <name>Mn(2+)</name>
        <dbReference type="ChEBI" id="CHEBI:29035"/>
        <label>2</label>
    </ligand>
</feature>
<comment type="function">
    <text evidence="5">Catalyzes the conversion of N-formimidoyl-L-glutamate to L-glutamate and formamide.</text>
</comment>
<dbReference type="InterPro" id="IPR020855">
    <property type="entry name" value="Ureohydrolase_Mn_BS"/>
</dbReference>
<dbReference type="PANTHER" id="PTHR11358:SF35">
    <property type="entry name" value="FORMIMIDOYLGLUTAMASE"/>
    <property type="match status" value="1"/>
</dbReference>
<dbReference type="UniPathway" id="UPA00379">
    <property type="reaction ID" value="UER00552"/>
</dbReference>
<feature type="binding site" evidence="5 7">
    <location>
        <position position="163"/>
    </location>
    <ligand>
        <name>Mn(2+)</name>
        <dbReference type="ChEBI" id="CHEBI:29035"/>
        <label>1</label>
    </ligand>
</feature>
<comment type="caution">
    <text evidence="10">The sequence shown here is derived from an EMBL/GenBank/DDBJ whole genome shotgun (WGS) entry which is preliminary data.</text>
</comment>
<feature type="binding site" evidence="5">
    <location>
        <position position="159"/>
    </location>
    <ligand>
        <name>Mn(2+)</name>
        <dbReference type="ChEBI" id="CHEBI:29035"/>
        <label>2</label>
    </ligand>
</feature>
<protein>
    <recommendedName>
        <fullName evidence="5 6">Formimidoylglutamase</fullName>
        <ecNumber evidence="5 6">3.5.3.8</ecNumber>
    </recommendedName>
    <alternativeName>
        <fullName evidence="5">Formiminoglutamase</fullName>
    </alternativeName>
    <alternativeName>
        <fullName evidence="5">Formiminoglutamate hydrolase</fullName>
    </alternativeName>
</protein>
<evidence type="ECO:0000313" key="11">
    <source>
        <dbReference type="Proteomes" id="UP000093523"/>
    </source>
</evidence>